<reference evidence="7" key="1">
    <citation type="submission" date="2020-05" db="EMBL/GenBank/DDBJ databases">
        <authorList>
            <person name="Chiriac C."/>
            <person name="Salcher M."/>
            <person name="Ghai R."/>
            <person name="Kavagutti S V."/>
        </authorList>
    </citation>
    <scope>NUCLEOTIDE SEQUENCE</scope>
</reference>
<dbReference type="SUPFAM" id="SSF56574">
    <property type="entry name" value="Serpins"/>
    <property type="match status" value="1"/>
</dbReference>
<dbReference type="Pfam" id="PF00079">
    <property type="entry name" value="Serpin"/>
    <property type="match status" value="1"/>
</dbReference>
<evidence type="ECO:0000256" key="1">
    <source>
        <dbReference type="SAM" id="MobiDB-lite"/>
    </source>
</evidence>
<dbReference type="EMBL" id="CAFBMT010000023">
    <property type="protein sequence ID" value="CAB4951095.1"/>
    <property type="molecule type" value="Genomic_DNA"/>
</dbReference>
<name>A0A6J7PB08_9ZZZZ</name>
<dbReference type="AlphaFoldDB" id="A0A6J7PB08"/>
<accession>A0A6J7PB08</accession>
<dbReference type="SMART" id="SM00093">
    <property type="entry name" value="SERPIN"/>
    <property type="match status" value="1"/>
</dbReference>
<dbReference type="InterPro" id="IPR000215">
    <property type="entry name" value="Serpin_fam"/>
</dbReference>
<proteinExistence type="predicted"/>
<dbReference type="Gene3D" id="3.30.497.10">
    <property type="entry name" value="Antithrombin, subunit I, domain 2"/>
    <property type="match status" value="1"/>
</dbReference>
<evidence type="ECO:0000313" key="7">
    <source>
        <dbReference type="EMBL" id="CAB5000393.1"/>
    </source>
</evidence>
<dbReference type="EMBL" id="CAFAAV010000302">
    <property type="protein sequence ID" value="CAB4835323.1"/>
    <property type="molecule type" value="Genomic_DNA"/>
</dbReference>
<dbReference type="EMBL" id="CAESGF010000027">
    <property type="protein sequence ID" value="CAB4365250.1"/>
    <property type="molecule type" value="Genomic_DNA"/>
</dbReference>
<evidence type="ECO:0000313" key="6">
    <source>
        <dbReference type="EMBL" id="CAB4951095.1"/>
    </source>
</evidence>
<evidence type="ECO:0000313" key="5">
    <source>
        <dbReference type="EMBL" id="CAB4835323.1"/>
    </source>
</evidence>
<feature type="compositionally biased region" description="Low complexity" evidence="1">
    <location>
        <begin position="25"/>
        <end position="43"/>
    </location>
</feature>
<dbReference type="EMBL" id="CAEZYF010000031">
    <property type="protein sequence ID" value="CAB4745156.1"/>
    <property type="molecule type" value="Genomic_DNA"/>
</dbReference>
<evidence type="ECO:0000313" key="4">
    <source>
        <dbReference type="EMBL" id="CAB4745156.1"/>
    </source>
</evidence>
<dbReference type="PROSITE" id="PS51257">
    <property type="entry name" value="PROKAR_LIPOPROTEIN"/>
    <property type="match status" value="1"/>
</dbReference>
<organism evidence="7">
    <name type="scientific">freshwater metagenome</name>
    <dbReference type="NCBI Taxonomy" id="449393"/>
    <lineage>
        <taxon>unclassified sequences</taxon>
        <taxon>metagenomes</taxon>
        <taxon>ecological metagenomes</taxon>
    </lineage>
</organism>
<evidence type="ECO:0000313" key="3">
    <source>
        <dbReference type="EMBL" id="CAB4365250.1"/>
    </source>
</evidence>
<feature type="domain" description="Serpin" evidence="2">
    <location>
        <begin position="67"/>
        <end position="427"/>
    </location>
</feature>
<dbReference type="CDD" id="cd19590">
    <property type="entry name" value="serpin_thermopin-like"/>
    <property type="match status" value="1"/>
</dbReference>
<sequence length="431" mass="45301">MQRRTFLSLLALPAIAQFLQACGSDSGSKSNGNNGVGRSSLRGLAPHATAGPTDAAQASTAINAFAQDLYDRLVAVDPTANLVFSPASIAVALTMTAAGARDTTNAEMNSVLHIEDDGTIDRSMNGVTTALSNANRTRDNSADGGTGTSSVQFTIANSLWGQSGLSFEQAFLDVLSSEYDAALELVDYRTDPEAARAAINEWVNTQTHERIPELLAKGTITSDARLTLVNAIYLKANWDTAFDPTLTVDAPFHAPAGDVTVPMMHTERDLAYAEGTDWQAVNISYVFGALAFTVAVGGGTLPTGDEVFAALAERPVDLGMPRFDIGTSINLTDVLAGMGMPTAFTDRADFSGITQTEPLAMGAVIHQANITVDEVGTEAAAATAVVMVGTSAPVDPPVTVTIDRPFTFWLRETTTGTIVFMGRVNDPTTGR</sequence>
<dbReference type="GO" id="GO:0004867">
    <property type="term" value="F:serine-type endopeptidase inhibitor activity"/>
    <property type="evidence" value="ECO:0007669"/>
    <property type="project" value="InterPro"/>
</dbReference>
<dbReference type="EMBL" id="CAFBOL010000063">
    <property type="protein sequence ID" value="CAB5000393.1"/>
    <property type="molecule type" value="Genomic_DNA"/>
</dbReference>
<dbReference type="PANTHER" id="PTHR11461">
    <property type="entry name" value="SERINE PROTEASE INHIBITOR, SERPIN"/>
    <property type="match status" value="1"/>
</dbReference>
<dbReference type="InterPro" id="IPR023796">
    <property type="entry name" value="Serpin_dom"/>
</dbReference>
<dbReference type="InterPro" id="IPR036186">
    <property type="entry name" value="Serpin_sf"/>
</dbReference>
<dbReference type="InterPro" id="IPR042178">
    <property type="entry name" value="Serpin_sf_1"/>
</dbReference>
<protein>
    <submittedName>
        <fullName evidence="7">Unannotated protein</fullName>
    </submittedName>
</protein>
<gene>
    <name evidence="4" type="ORF">UFOPK2656_03183</name>
    <name evidence="5" type="ORF">UFOPK3099_02732</name>
    <name evidence="6" type="ORF">UFOPK3651_02850</name>
    <name evidence="7" type="ORF">UFOPK3931_02090</name>
    <name evidence="3" type="ORF">UFOPK4189_02997</name>
</gene>
<dbReference type="InterPro" id="IPR042185">
    <property type="entry name" value="Serpin_sf_2"/>
</dbReference>
<evidence type="ECO:0000259" key="2">
    <source>
        <dbReference type="SMART" id="SM00093"/>
    </source>
</evidence>
<dbReference type="PANTHER" id="PTHR11461:SF211">
    <property type="entry name" value="GH10112P-RELATED"/>
    <property type="match status" value="1"/>
</dbReference>
<feature type="region of interest" description="Disordered" evidence="1">
    <location>
        <begin position="25"/>
        <end position="52"/>
    </location>
</feature>
<dbReference type="GO" id="GO:0005615">
    <property type="term" value="C:extracellular space"/>
    <property type="evidence" value="ECO:0007669"/>
    <property type="project" value="InterPro"/>
</dbReference>
<dbReference type="Gene3D" id="2.30.39.10">
    <property type="entry name" value="Alpha-1-antitrypsin, domain 1"/>
    <property type="match status" value="1"/>
</dbReference>